<dbReference type="EMBL" id="JAADZA010000045">
    <property type="protein sequence ID" value="NEV14511.1"/>
    <property type="molecule type" value="Genomic_DNA"/>
</dbReference>
<reference evidence="2 3" key="1">
    <citation type="submission" date="2020-02" db="EMBL/GenBank/DDBJ databases">
        <title>Draft genome sequence of Rhizobium tropici.</title>
        <authorList>
            <person name="Khayi S."/>
            <person name="Jemo M."/>
        </authorList>
    </citation>
    <scope>NUCLEOTIDE SEQUENCE [LARGE SCALE GENOMIC DNA]</scope>
    <source>
        <strain evidence="2 3">A12</strain>
    </source>
</reference>
<keyword evidence="4" id="KW-1185">Reference proteome</keyword>
<gene>
    <name evidence="1" type="ORF">GGD45_005908</name>
    <name evidence="2" type="ORF">GXW80_26375</name>
</gene>
<reference evidence="1 4" key="2">
    <citation type="submission" date="2020-08" db="EMBL/GenBank/DDBJ databases">
        <title>Genomic Encyclopedia of Type Strains, Phase IV (KMG-V): Genome sequencing to study the core and pangenomes of soil and plant-associated prokaryotes.</title>
        <authorList>
            <person name="Whitman W."/>
        </authorList>
    </citation>
    <scope>NUCLEOTIDE SEQUENCE [LARGE SCALE GENOMIC DNA]</scope>
    <source>
        <strain evidence="1 4">SEMIA 4059</strain>
    </source>
</reference>
<dbReference type="EMBL" id="JACHBF010000030">
    <property type="protein sequence ID" value="MBB6495443.1"/>
    <property type="molecule type" value="Genomic_DNA"/>
</dbReference>
<accession>A0A6P1CDL3</accession>
<sequence length="101" mass="11423">MGREDVAAERTARQVNICIIKGQKFGVQFRLSALDTRDQLAKICQRIRQVAIAPEKSRHICPADGFSIAREQIGNNQKRLLGELYLMFVAIQKSDFTKSSE</sequence>
<proteinExistence type="predicted"/>
<dbReference type="Proteomes" id="UP000526625">
    <property type="component" value="Unassembled WGS sequence"/>
</dbReference>
<dbReference type="AlphaFoldDB" id="A0A6P1CDL3"/>
<comment type="caution">
    <text evidence="2">The sequence shown here is derived from an EMBL/GenBank/DDBJ whole genome shotgun (WGS) entry which is preliminary data.</text>
</comment>
<dbReference type="Proteomes" id="UP000471190">
    <property type="component" value="Unassembled WGS sequence"/>
</dbReference>
<organism evidence="2 3">
    <name type="scientific">Rhizobium tropici</name>
    <dbReference type="NCBI Taxonomy" id="398"/>
    <lineage>
        <taxon>Bacteria</taxon>
        <taxon>Pseudomonadati</taxon>
        <taxon>Pseudomonadota</taxon>
        <taxon>Alphaproteobacteria</taxon>
        <taxon>Hyphomicrobiales</taxon>
        <taxon>Rhizobiaceae</taxon>
        <taxon>Rhizobium/Agrobacterium group</taxon>
        <taxon>Rhizobium</taxon>
    </lineage>
</organism>
<evidence type="ECO:0000313" key="2">
    <source>
        <dbReference type="EMBL" id="NEV14511.1"/>
    </source>
</evidence>
<evidence type="ECO:0000313" key="3">
    <source>
        <dbReference type="Proteomes" id="UP000471190"/>
    </source>
</evidence>
<evidence type="ECO:0000313" key="4">
    <source>
        <dbReference type="Proteomes" id="UP000526625"/>
    </source>
</evidence>
<name>A0A6P1CDL3_RHITR</name>
<evidence type="ECO:0000313" key="1">
    <source>
        <dbReference type="EMBL" id="MBB6495443.1"/>
    </source>
</evidence>
<dbReference type="RefSeq" id="WP_135488281.1">
    <property type="nucleotide sequence ID" value="NZ_JAADZA010000045.1"/>
</dbReference>
<protein>
    <submittedName>
        <fullName evidence="2">Uncharacterized protein</fullName>
    </submittedName>
</protein>